<dbReference type="InterPro" id="IPR001647">
    <property type="entry name" value="HTH_TetR"/>
</dbReference>
<sequence length="187" mass="21765">MKKAVISKESLLEVAKDIVFKDGLDQLNMRNLAQKAEVSIGSVYNYFPSKNKLILDVIEDFWKQVFYDDICNVDTNISFVNFIEQIYERIRHHMDEFNSLFMSHVEIMNQEAKMEGHHVGMQYVDHIRAGLLVVLKQDPTIKPTAFTDSFTQDGLLDFVFLHIFISLRKGSPNIDFLAEVLKRLLYE</sequence>
<dbReference type="PRINTS" id="PR00455">
    <property type="entry name" value="HTHTETR"/>
</dbReference>
<dbReference type="GO" id="GO:0003677">
    <property type="term" value="F:DNA binding"/>
    <property type="evidence" value="ECO:0007669"/>
    <property type="project" value="UniProtKB-UniRule"/>
</dbReference>
<evidence type="ECO:0000256" key="2">
    <source>
        <dbReference type="PROSITE-ProRule" id="PRU00335"/>
    </source>
</evidence>
<dbReference type="InterPro" id="IPR050624">
    <property type="entry name" value="HTH-type_Tx_Regulator"/>
</dbReference>
<proteinExistence type="predicted"/>
<dbReference type="SUPFAM" id="SSF46689">
    <property type="entry name" value="Homeodomain-like"/>
    <property type="match status" value="1"/>
</dbReference>
<accession>A0A3S8RNT0</accession>
<name>A0A3S8RNT0_9FIRM</name>
<dbReference type="Gene3D" id="1.10.357.10">
    <property type="entry name" value="Tetracycline Repressor, domain 2"/>
    <property type="match status" value="1"/>
</dbReference>
<dbReference type="PANTHER" id="PTHR43479">
    <property type="entry name" value="ACREF/ENVCD OPERON REPRESSOR-RELATED"/>
    <property type="match status" value="1"/>
</dbReference>
<keyword evidence="1 2" id="KW-0238">DNA-binding</keyword>
<evidence type="ECO:0000313" key="4">
    <source>
        <dbReference type="EMBL" id="AZK44608.1"/>
    </source>
</evidence>
<dbReference type="PANTHER" id="PTHR43479:SF11">
    <property type="entry name" value="ACREF_ENVCD OPERON REPRESSOR-RELATED"/>
    <property type="match status" value="1"/>
</dbReference>
<dbReference type="Proteomes" id="UP000278804">
    <property type="component" value="Chromosome"/>
</dbReference>
<dbReference type="EMBL" id="CP034234">
    <property type="protein sequence ID" value="AZK44608.1"/>
    <property type="molecule type" value="Genomic_DNA"/>
</dbReference>
<reference evidence="4 5" key="1">
    <citation type="journal article" date="2020" name="Int. J. Syst. Evol. Microbiol.">
        <title>Description of Erysipelothrix piscisicarius sp. nov., an emergent fish pathogen, and assessment of virulence using a tiger barb (Puntigrus tetrazona) infection model.</title>
        <authorList>
            <person name="Pomaranski E.K."/>
            <person name="Griffin M.J."/>
            <person name="Camus A.C."/>
            <person name="Armwood A.R."/>
            <person name="Shelley J."/>
            <person name="Waldbieser G.C."/>
            <person name="LaFrentz B.R."/>
            <person name="Garcia J.C."/>
            <person name="Yanong R."/>
            <person name="Soto E."/>
        </authorList>
    </citation>
    <scope>NUCLEOTIDE SEQUENCE [LARGE SCALE GENOMIC DNA]</scope>
    <source>
        <strain evidence="4 5">15TAL0474</strain>
    </source>
</reference>
<evidence type="ECO:0000313" key="5">
    <source>
        <dbReference type="Proteomes" id="UP000278804"/>
    </source>
</evidence>
<dbReference type="PROSITE" id="PS50977">
    <property type="entry name" value="HTH_TETR_2"/>
    <property type="match status" value="1"/>
</dbReference>
<dbReference type="AlphaFoldDB" id="A0A3S8RNT0"/>
<dbReference type="InterPro" id="IPR009057">
    <property type="entry name" value="Homeodomain-like_sf"/>
</dbReference>
<evidence type="ECO:0000256" key="1">
    <source>
        <dbReference type="ARBA" id="ARBA00023125"/>
    </source>
</evidence>
<feature type="DNA-binding region" description="H-T-H motif" evidence="2">
    <location>
        <begin position="28"/>
        <end position="47"/>
    </location>
</feature>
<dbReference type="RefSeq" id="WP_125164767.1">
    <property type="nucleotide sequence ID" value="NZ_CP034234.1"/>
</dbReference>
<keyword evidence="5" id="KW-1185">Reference proteome</keyword>
<dbReference type="Pfam" id="PF00440">
    <property type="entry name" value="TetR_N"/>
    <property type="match status" value="1"/>
</dbReference>
<gene>
    <name evidence="4" type="ORF">EEI45_07595</name>
</gene>
<feature type="domain" description="HTH tetR-type" evidence="3">
    <location>
        <begin position="5"/>
        <end position="65"/>
    </location>
</feature>
<evidence type="ECO:0000259" key="3">
    <source>
        <dbReference type="PROSITE" id="PS50977"/>
    </source>
</evidence>
<protein>
    <submittedName>
        <fullName evidence="4">TetR/AcrR family transcriptional regulator</fullName>
    </submittedName>
</protein>
<dbReference type="KEGG" id="eri:EEI45_07595"/>
<organism evidence="4 5">
    <name type="scientific">Erysipelothrix piscisicarius</name>
    <dbReference type="NCBI Taxonomy" id="2485784"/>
    <lineage>
        <taxon>Bacteria</taxon>
        <taxon>Bacillati</taxon>
        <taxon>Bacillota</taxon>
        <taxon>Erysipelotrichia</taxon>
        <taxon>Erysipelotrichales</taxon>
        <taxon>Erysipelotrichaceae</taxon>
        <taxon>Erysipelothrix</taxon>
    </lineage>
</organism>